<accession>A0A1W7A8U6</accession>
<dbReference type="PANTHER" id="PTHR33169:SF24">
    <property type="entry name" value="TRANSCRIPTIONAL REGULATOR, PADR FAMILY"/>
    <property type="match status" value="1"/>
</dbReference>
<dbReference type="OrthoDB" id="9791785at2"/>
<feature type="domain" description="Transcription regulator PadR N-terminal" evidence="1">
    <location>
        <begin position="15"/>
        <end position="83"/>
    </location>
</feature>
<dbReference type="SUPFAM" id="SSF46785">
    <property type="entry name" value="Winged helix' DNA-binding domain"/>
    <property type="match status" value="1"/>
</dbReference>
<dbReference type="AlphaFoldDB" id="A0A1W7A8U6"/>
<proteinExistence type="predicted"/>
<gene>
    <name evidence="2" type="ORF">MCCS_03990</name>
</gene>
<evidence type="ECO:0000313" key="2">
    <source>
        <dbReference type="EMBL" id="ARQ06065.1"/>
    </source>
</evidence>
<dbReference type="RefSeq" id="WP_086041756.1">
    <property type="nucleotide sequence ID" value="NZ_CBCRZA010000003.1"/>
</dbReference>
<dbReference type="KEGG" id="mcak:MCCS_03990"/>
<dbReference type="EMBL" id="CP021059">
    <property type="protein sequence ID" value="ARQ06065.1"/>
    <property type="molecule type" value="Genomic_DNA"/>
</dbReference>
<name>A0A1W7A8U6_9STAP</name>
<dbReference type="InterPro" id="IPR052509">
    <property type="entry name" value="Metal_resp_DNA-bind_regulator"/>
</dbReference>
<evidence type="ECO:0000259" key="1">
    <source>
        <dbReference type="Pfam" id="PF03551"/>
    </source>
</evidence>
<reference evidence="2 3" key="1">
    <citation type="journal article" date="2017" name="Int. J. Syst. Evol. Microbiol.">
        <title>Macrococcus canis sp. nov., a skin bacterium associated with infections in dogs.</title>
        <authorList>
            <person name="Gobeli Brawand S."/>
            <person name="Cotting K."/>
            <person name="Gomez-Sanz E."/>
            <person name="Collaud A."/>
            <person name="Thomann A."/>
            <person name="Brodard I."/>
            <person name="Rodriguez-Campos S."/>
            <person name="Strauss C."/>
            <person name="Perreten V."/>
        </authorList>
    </citation>
    <scope>NUCLEOTIDE SEQUENCE [LARGE SCALE GENOMIC DNA]</scope>
    <source>
        <strain evidence="2 3">KM45013</strain>
    </source>
</reference>
<evidence type="ECO:0000313" key="3">
    <source>
        <dbReference type="Proteomes" id="UP000194154"/>
    </source>
</evidence>
<dbReference type="InterPro" id="IPR005149">
    <property type="entry name" value="Tscrpt_reg_PadR_N"/>
</dbReference>
<dbReference type="InterPro" id="IPR036390">
    <property type="entry name" value="WH_DNA-bd_sf"/>
</dbReference>
<protein>
    <submittedName>
        <fullName evidence="2">Transcriptional regulator PadR-like family protein</fullName>
    </submittedName>
</protein>
<dbReference type="Pfam" id="PF03551">
    <property type="entry name" value="PadR"/>
    <property type="match status" value="1"/>
</dbReference>
<dbReference type="Proteomes" id="UP000194154">
    <property type="component" value="Chromosome"/>
</dbReference>
<dbReference type="InterPro" id="IPR036388">
    <property type="entry name" value="WH-like_DNA-bd_sf"/>
</dbReference>
<keyword evidence="3" id="KW-1185">Reference proteome</keyword>
<dbReference type="STRING" id="1855823.MCCS_03990"/>
<sequence length="107" mass="12111">MNIQLKKGVLELVVMNEISRGDQYGYELSQTISKQLSIADGTLYPMLRRLVNEGMLDTYMGKTSAGPARKYYTITSTGRVHLQHLVEEWMELKSSVNQLLEGADNNE</sequence>
<organism evidence="2 3">
    <name type="scientific">Macrococcoides canis</name>
    <dbReference type="NCBI Taxonomy" id="1855823"/>
    <lineage>
        <taxon>Bacteria</taxon>
        <taxon>Bacillati</taxon>
        <taxon>Bacillota</taxon>
        <taxon>Bacilli</taxon>
        <taxon>Bacillales</taxon>
        <taxon>Staphylococcaceae</taxon>
        <taxon>Macrococcoides</taxon>
    </lineage>
</organism>
<dbReference type="PANTHER" id="PTHR33169">
    <property type="entry name" value="PADR-FAMILY TRANSCRIPTIONAL REGULATOR"/>
    <property type="match status" value="1"/>
</dbReference>
<dbReference type="GeneID" id="35294547"/>
<dbReference type="Gene3D" id="1.10.10.10">
    <property type="entry name" value="Winged helix-like DNA-binding domain superfamily/Winged helix DNA-binding domain"/>
    <property type="match status" value="1"/>
</dbReference>